<organism evidence="2 3">
    <name type="scientific">Drechslerella dactyloides</name>
    <name type="common">Nematode-trapping fungus</name>
    <name type="synonym">Arthrobotrys dactyloides</name>
    <dbReference type="NCBI Taxonomy" id="74499"/>
    <lineage>
        <taxon>Eukaryota</taxon>
        <taxon>Fungi</taxon>
        <taxon>Dikarya</taxon>
        <taxon>Ascomycota</taxon>
        <taxon>Pezizomycotina</taxon>
        <taxon>Orbiliomycetes</taxon>
        <taxon>Orbiliales</taxon>
        <taxon>Orbiliaceae</taxon>
        <taxon>Drechslerella</taxon>
    </lineage>
</organism>
<sequence>MRAAVLFALVRLISIPSFTAAYVYTFVRQSQPTARGEKISQEVLGQEPKSCTRISYSRGGNGDNPNRLVAIKVWTNPMFGRAPWAFAFYQDSPVCNLEGGKPSLIAYFFPRNDVDNLQIADWGPLAVQTGILPKFRSWQELKPDTPDWKNYIVDTGIKPGEILLDTIFGGQNLDQVTPELAYVKFWDLSKAYCRFNANMDVIRDDNLMQMLLSGEATAGTYFPELLNSLSQNAIGVPSRQRCIPGVRFQSVPGTDWAEGIRMTDEYPEVEVIKDEGKMEYGWDDPAADTDMRRDPSVQEALKEQYDEFGSYVENFQEDYRYEDPALGKLEENWEYYYDSDGINVMNRGNFDPYYQGETAEGDYQDDYYLKKESELEEEGPTMSLKVEYDDTQAQSLFEEEPKEEPFIFASPKIETEFGPPDPVNTKLEEEPLLAQNPETLPWDYMEQMQALTHQLPNIPTFIMQDLQQVLGLDTADSSALGEIVWNLRRQYGIAEPEYQNRQRLEEQLRIAQLEAQLALQRAQRMSTDQIQQMYEVVRDRYRGGAMD</sequence>
<keyword evidence="3" id="KW-1185">Reference proteome</keyword>
<proteinExistence type="predicted"/>
<reference evidence="2" key="1">
    <citation type="submission" date="2023-01" db="EMBL/GenBank/DDBJ databases">
        <title>The chitinases involved in constricting ring structure development in the nematode-trapping fungus Drechslerella dactyloides.</title>
        <authorList>
            <person name="Wang R."/>
            <person name="Zhang L."/>
            <person name="Tang P."/>
            <person name="Li S."/>
            <person name="Liang L."/>
        </authorList>
    </citation>
    <scope>NUCLEOTIDE SEQUENCE</scope>
    <source>
        <strain evidence="2">YMF1.00031</strain>
    </source>
</reference>
<dbReference type="AlphaFoldDB" id="A0AAD6J354"/>
<feature type="signal peptide" evidence="1">
    <location>
        <begin position="1"/>
        <end position="21"/>
    </location>
</feature>
<evidence type="ECO:0000313" key="3">
    <source>
        <dbReference type="Proteomes" id="UP001221413"/>
    </source>
</evidence>
<evidence type="ECO:0000313" key="2">
    <source>
        <dbReference type="EMBL" id="KAJ6263669.1"/>
    </source>
</evidence>
<evidence type="ECO:0000256" key="1">
    <source>
        <dbReference type="SAM" id="SignalP"/>
    </source>
</evidence>
<accession>A0AAD6J354</accession>
<gene>
    <name evidence="2" type="ORF">Dda_2238</name>
</gene>
<dbReference type="EMBL" id="JAQGDS010000002">
    <property type="protein sequence ID" value="KAJ6263669.1"/>
    <property type="molecule type" value="Genomic_DNA"/>
</dbReference>
<dbReference type="Proteomes" id="UP001221413">
    <property type="component" value="Unassembled WGS sequence"/>
</dbReference>
<feature type="chain" id="PRO_5042229703" evidence="1">
    <location>
        <begin position="22"/>
        <end position="547"/>
    </location>
</feature>
<keyword evidence="1" id="KW-0732">Signal</keyword>
<comment type="caution">
    <text evidence="2">The sequence shown here is derived from an EMBL/GenBank/DDBJ whole genome shotgun (WGS) entry which is preliminary data.</text>
</comment>
<name>A0AAD6J354_DREDA</name>
<protein>
    <submittedName>
        <fullName evidence="2">Uncharacterized protein</fullName>
    </submittedName>
</protein>